<name>A0A1N7RZU6_9BURK</name>
<dbReference type="EMBL" id="CYGX02000027">
    <property type="protein sequence ID" value="SIT40635.1"/>
    <property type="molecule type" value="Genomic_DNA"/>
</dbReference>
<sequence length="679" mass="73489">MTKAPSLRRLRGTVARVLSYGLGGGAIFVLTVPPAKRVRVVAKFNVMLRAPVVGETWEIVGTFESHPLYGAQLKAKTGVCREPSGVELLMLLGKHPSFAKIGMRGAKKLWRKFDAKLSEIFDHEDVQKLHSAGISASASIAGIAAWHSYLDDIRITRALEPVALSGHERSTLPDVIEVFRGLRLATPYDFHPAIHWSTIDNSVQSSTSPHEPGRLVSATDSVFTQGSHAILRAVPLKDYEHRLATKLQDTVLVQTAMDSAITSGRIVCLTHRRQRYVASDALTKVTHAFLARLFAARGSAQVCDDALTTVDTPRRTAASVCLIDYGGRTVAAARGRLHEVFADAIHIAFSGTAPLPAVHLRLQEILAGPAQVNKTSHTVVVHDAHALDILALNKLIHRLPVDTCLILAGAADMVSRRSRPAPYHTLWYSGQFQRMTLGPTASSGGGQSRRPSSHREGLEIRKVQLTGTKETLNEALALYRENACDGATVVIATNAAICHSLNATLASEKADELQFDKLPMNSTTLGRGGRAYAKCPVTWKRANIAKCRWPGESMSLHDVERTPYVRVTNSIPEFVVAQVTRANGDVVPLTASDAFDLTLAYALELPAAALGTWQTVIVVCIEGTDCNAEVIRAASGLASHTVVLVGDVDASLKRKGRDASHYVDPLLQHLLEKVPETST</sequence>
<evidence type="ECO:0000313" key="4">
    <source>
        <dbReference type="Proteomes" id="UP000187012"/>
    </source>
</evidence>
<keyword evidence="4" id="KW-1185">Reference proteome</keyword>
<proteinExistence type="predicted"/>
<dbReference type="AlphaFoldDB" id="A0A1N7RZU6"/>
<evidence type="ECO:0000256" key="1">
    <source>
        <dbReference type="SAM" id="MobiDB-lite"/>
    </source>
</evidence>
<protein>
    <recommendedName>
        <fullName evidence="5">RecD helicase-like helix-hairpin-helix domain-containing protein</fullName>
    </recommendedName>
</protein>
<keyword evidence="2" id="KW-0812">Transmembrane</keyword>
<feature type="transmembrane region" description="Helical" evidence="2">
    <location>
        <begin position="12"/>
        <end position="32"/>
    </location>
</feature>
<keyword evidence="2" id="KW-0472">Membrane</keyword>
<feature type="region of interest" description="Disordered" evidence="1">
    <location>
        <begin position="438"/>
        <end position="457"/>
    </location>
</feature>
<organism evidence="3 4">
    <name type="scientific">Paraburkholderia ribeironis</name>
    <dbReference type="NCBI Taxonomy" id="1247936"/>
    <lineage>
        <taxon>Bacteria</taxon>
        <taxon>Pseudomonadati</taxon>
        <taxon>Pseudomonadota</taxon>
        <taxon>Betaproteobacteria</taxon>
        <taxon>Burkholderiales</taxon>
        <taxon>Burkholderiaceae</taxon>
        <taxon>Paraburkholderia</taxon>
    </lineage>
</organism>
<gene>
    <name evidence="3" type="ORF">BN2475_270023</name>
</gene>
<reference evidence="3 4" key="1">
    <citation type="submission" date="2016-12" db="EMBL/GenBank/DDBJ databases">
        <authorList>
            <person name="Song W.-J."/>
            <person name="Kurnit D.M."/>
        </authorList>
    </citation>
    <scope>NUCLEOTIDE SEQUENCE [LARGE SCALE GENOMIC DNA]</scope>
    <source>
        <strain evidence="3 4">STM7296</strain>
    </source>
</reference>
<evidence type="ECO:0000313" key="3">
    <source>
        <dbReference type="EMBL" id="SIT40635.1"/>
    </source>
</evidence>
<accession>A0A1N7RZU6</accession>
<keyword evidence="2" id="KW-1133">Transmembrane helix</keyword>
<evidence type="ECO:0000256" key="2">
    <source>
        <dbReference type="SAM" id="Phobius"/>
    </source>
</evidence>
<evidence type="ECO:0008006" key="5">
    <source>
        <dbReference type="Google" id="ProtNLM"/>
    </source>
</evidence>
<dbReference type="STRING" id="1247936.BN2475_270023"/>
<dbReference type="Proteomes" id="UP000187012">
    <property type="component" value="Unassembled WGS sequence"/>
</dbReference>